<evidence type="ECO:0000313" key="3">
    <source>
        <dbReference type="EMBL" id="KAK7408710.1"/>
    </source>
</evidence>
<dbReference type="InterPro" id="IPR000801">
    <property type="entry name" value="Esterase-like"/>
</dbReference>
<dbReference type="Pfam" id="PF00756">
    <property type="entry name" value="Esterase"/>
    <property type="match status" value="1"/>
</dbReference>
<evidence type="ECO:0000313" key="4">
    <source>
        <dbReference type="Proteomes" id="UP001498476"/>
    </source>
</evidence>
<dbReference type="InterPro" id="IPR052558">
    <property type="entry name" value="Siderophore_Hydrolase_D"/>
</dbReference>
<dbReference type="PANTHER" id="PTHR40841:SF2">
    <property type="entry name" value="SIDEROPHORE-DEGRADING ESTERASE (EUROFUNG)"/>
    <property type="match status" value="1"/>
</dbReference>
<name>A0ABR1GTC6_9HYPO</name>
<evidence type="ECO:0000256" key="2">
    <source>
        <dbReference type="ARBA" id="ARBA00022801"/>
    </source>
</evidence>
<dbReference type="SUPFAM" id="SSF53474">
    <property type="entry name" value="alpha/beta-Hydrolases"/>
    <property type="match status" value="1"/>
</dbReference>
<accession>A0ABR1GTC6</accession>
<dbReference type="EMBL" id="JAZAVJ010000176">
    <property type="protein sequence ID" value="KAK7408710.1"/>
    <property type="molecule type" value="Genomic_DNA"/>
</dbReference>
<dbReference type="Proteomes" id="UP001498476">
    <property type="component" value="Unassembled WGS sequence"/>
</dbReference>
<proteinExistence type="inferred from homology"/>
<reference evidence="3 4" key="1">
    <citation type="journal article" date="2025" name="Microbiol. Resour. Announc.">
        <title>Draft genome sequences for Neonectria magnoliae and Neonectria punicea, canker pathogens of Liriodendron tulipifera and Acer saccharum in West Virginia.</title>
        <authorList>
            <person name="Petronek H.M."/>
            <person name="Kasson M.T."/>
            <person name="Metheny A.M."/>
            <person name="Stauder C.M."/>
            <person name="Lovett B."/>
            <person name="Lynch S.C."/>
            <person name="Garnas J.R."/>
            <person name="Kasson L.R."/>
            <person name="Stajich J.E."/>
        </authorList>
    </citation>
    <scope>NUCLEOTIDE SEQUENCE [LARGE SCALE GENOMIC DNA]</scope>
    <source>
        <strain evidence="3 4">NRRL 64653</strain>
    </source>
</reference>
<evidence type="ECO:0000256" key="1">
    <source>
        <dbReference type="ARBA" id="ARBA00005622"/>
    </source>
</evidence>
<dbReference type="Gene3D" id="3.40.50.1820">
    <property type="entry name" value="alpha/beta hydrolase"/>
    <property type="match status" value="1"/>
</dbReference>
<keyword evidence="4" id="KW-1185">Reference proteome</keyword>
<keyword evidence="2" id="KW-0378">Hydrolase</keyword>
<dbReference type="InterPro" id="IPR029058">
    <property type="entry name" value="AB_hydrolase_fold"/>
</dbReference>
<comment type="similarity">
    <text evidence="1">Belongs to the esterase D family.</text>
</comment>
<gene>
    <name evidence="3" type="ORF">QQX98_009126</name>
</gene>
<comment type="caution">
    <text evidence="3">The sequence shown here is derived from an EMBL/GenBank/DDBJ whole genome shotgun (WGS) entry which is preliminary data.</text>
</comment>
<sequence length="307" mass="34760">MTQLKKIILETARIPHSCQYTARTRRGDYLVQIAWPLCWNEDRVPPKDDPPPVSTIYVVDGNAYFFTAADISRRLEFTEDSRTVVVAIGYHNTECVYDIRREGDLTPPSKDGKYDVVYGLDGEPKPGDRYGGASDFLDVIEHDIMPFVEGSLFPDAPMRTKALFGHSYGGIFTLNALFTRPTLFETFIAASPSIWFNHKSIVKWQEDEFRKRDADPVTPAPRVLLTWGSGEERLAKRARESEERFALRVRVEGDKKMITYGRAMVARLQDCPSLRSVGKWEFEGEDHGSAAVCGLQKGLIKFLVEGE</sequence>
<protein>
    <submittedName>
        <fullName evidence="3">Uncharacterized protein</fullName>
    </submittedName>
</protein>
<organism evidence="3 4">
    <name type="scientific">Neonectria punicea</name>
    <dbReference type="NCBI Taxonomy" id="979145"/>
    <lineage>
        <taxon>Eukaryota</taxon>
        <taxon>Fungi</taxon>
        <taxon>Dikarya</taxon>
        <taxon>Ascomycota</taxon>
        <taxon>Pezizomycotina</taxon>
        <taxon>Sordariomycetes</taxon>
        <taxon>Hypocreomycetidae</taxon>
        <taxon>Hypocreales</taxon>
        <taxon>Nectriaceae</taxon>
        <taxon>Neonectria</taxon>
    </lineage>
</organism>
<dbReference type="PANTHER" id="PTHR40841">
    <property type="entry name" value="SIDEROPHORE TRIACETYLFUSARININE C ESTERASE"/>
    <property type="match status" value="1"/>
</dbReference>